<evidence type="ECO:0000256" key="5">
    <source>
        <dbReference type="ARBA" id="ARBA00022989"/>
    </source>
</evidence>
<dbReference type="PANTHER" id="PTHR23289">
    <property type="entry name" value="CYTOCHROME C OXIDASE ASSEMBLY PROTEIN COX15"/>
    <property type="match status" value="1"/>
</dbReference>
<evidence type="ECO:0000256" key="8">
    <source>
        <dbReference type="ARBA" id="ARBA00023133"/>
    </source>
</evidence>
<comment type="pathway">
    <text evidence="10">Porphyrin-containing compound metabolism; heme A biosynthesis; heme A from heme O: step 1/1.</text>
</comment>
<dbReference type="RefSeq" id="WP_100277902.1">
    <property type="nucleotide sequence ID" value="NZ_CP018799.1"/>
</dbReference>
<reference evidence="13 14" key="1">
    <citation type="submission" date="2016-12" db="EMBL/GenBank/DDBJ databases">
        <title>Isolation and genomic insights into novel planktonic Zetaproteobacteria from stratified waters of the Chesapeake Bay.</title>
        <authorList>
            <person name="McAllister S.M."/>
            <person name="Kato S."/>
            <person name="Chan C.S."/>
            <person name="Chiu B.K."/>
            <person name="Field E.K."/>
        </authorList>
    </citation>
    <scope>NUCLEOTIDE SEQUENCE [LARGE SCALE GENOMIC DNA]</scope>
    <source>
        <strain evidence="13 14">CP-5</strain>
    </source>
</reference>
<keyword evidence="8" id="KW-0350">Heme biosynthesis</keyword>
<feature type="transmembrane region" description="Helical" evidence="12">
    <location>
        <begin position="12"/>
        <end position="34"/>
    </location>
</feature>
<comment type="catalytic activity">
    <reaction evidence="11">
        <text>Fe(II)-heme o + 2 A + H2O = Fe(II)-heme a + 2 AH2</text>
        <dbReference type="Rhea" id="RHEA:63388"/>
        <dbReference type="ChEBI" id="CHEBI:13193"/>
        <dbReference type="ChEBI" id="CHEBI:15377"/>
        <dbReference type="ChEBI" id="CHEBI:17499"/>
        <dbReference type="ChEBI" id="CHEBI:60530"/>
        <dbReference type="ChEBI" id="CHEBI:61715"/>
        <dbReference type="EC" id="1.17.99.9"/>
    </reaction>
    <physiologicalReaction direction="left-to-right" evidence="11">
        <dbReference type="Rhea" id="RHEA:63389"/>
    </physiologicalReaction>
</comment>
<name>A0A2K8KYN7_MARES</name>
<evidence type="ECO:0000256" key="7">
    <source>
        <dbReference type="ARBA" id="ARBA00023004"/>
    </source>
</evidence>
<feature type="transmembrane region" description="Helical" evidence="12">
    <location>
        <begin position="291"/>
        <end position="315"/>
    </location>
</feature>
<comment type="cofactor">
    <cofactor evidence="1">
        <name>heme b</name>
        <dbReference type="ChEBI" id="CHEBI:60344"/>
    </cofactor>
</comment>
<organism evidence="13 14">
    <name type="scientific">Mariprofundus aestuarium</name>
    <dbReference type="NCBI Taxonomy" id="1921086"/>
    <lineage>
        <taxon>Bacteria</taxon>
        <taxon>Pseudomonadati</taxon>
        <taxon>Pseudomonadota</taxon>
        <taxon>Candidatius Mariprofundia</taxon>
        <taxon>Mariprofundales</taxon>
        <taxon>Mariprofundaceae</taxon>
        <taxon>Mariprofundus</taxon>
    </lineage>
</organism>
<dbReference type="PANTHER" id="PTHR23289:SF2">
    <property type="entry name" value="CYTOCHROME C OXIDASE ASSEMBLY PROTEIN COX15 HOMOLOG"/>
    <property type="match status" value="1"/>
</dbReference>
<feature type="transmembrane region" description="Helical" evidence="12">
    <location>
        <begin position="321"/>
        <end position="341"/>
    </location>
</feature>
<keyword evidence="14" id="KW-1185">Reference proteome</keyword>
<evidence type="ECO:0000256" key="9">
    <source>
        <dbReference type="ARBA" id="ARBA00023136"/>
    </source>
</evidence>
<dbReference type="InterPro" id="IPR023754">
    <property type="entry name" value="HemeA_Synthase_type2"/>
</dbReference>
<dbReference type="GO" id="GO:0006784">
    <property type="term" value="P:heme A biosynthetic process"/>
    <property type="evidence" value="ECO:0007669"/>
    <property type="project" value="InterPro"/>
</dbReference>
<feature type="transmembrane region" description="Helical" evidence="12">
    <location>
        <begin position="260"/>
        <end position="279"/>
    </location>
</feature>
<dbReference type="HAMAP" id="MF_01665">
    <property type="entry name" value="HemeA_synth_type2"/>
    <property type="match status" value="1"/>
</dbReference>
<evidence type="ECO:0000256" key="10">
    <source>
        <dbReference type="ARBA" id="ARBA00044501"/>
    </source>
</evidence>
<dbReference type="GO" id="GO:0046872">
    <property type="term" value="F:metal ion binding"/>
    <property type="evidence" value="ECO:0007669"/>
    <property type="project" value="UniProtKB-KW"/>
</dbReference>
<keyword evidence="9 12" id="KW-0472">Membrane</keyword>
<accession>A0A2K8KYN7</accession>
<dbReference type="EMBL" id="CP018799">
    <property type="protein sequence ID" value="ATX80087.1"/>
    <property type="molecule type" value="Genomic_DNA"/>
</dbReference>
<dbReference type="GO" id="GO:0016020">
    <property type="term" value="C:membrane"/>
    <property type="evidence" value="ECO:0007669"/>
    <property type="project" value="UniProtKB-SubCell"/>
</dbReference>
<dbReference type="OrthoDB" id="1447144at2"/>
<dbReference type="GO" id="GO:0120547">
    <property type="term" value="F:heme A synthase activity"/>
    <property type="evidence" value="ECO:0007669"/>
    <property type="project" value="UniProtKB-EC"/>
</dbReference>
<feature type="transmembrane region" description="Helical" evidence="12">
    <location>
        <begin position="128"/>
        <end position="146"/>
    </location>
</feature>
<feature type="transmembrane region" description="Helical" evidence="12">
    <location>
        <begin position="98"/>
        <end position="116"/>
    </location>
</feature>
<evidence type="ECO:0000256" key="3">
    <source>
        <dbReference type="ARBA" id="ARBA00022692"/>
    </source>
</evidence>
<evidence type="ECO:0000256" key="6">
    <source>
        <dbReference type="ARBA" id="ARBA00023002"/>
    </source>
</evidence>
<gene>
    <name evidence="13" type="ORF">Ga0123461_1674</name>
</gene>
<evidence type="ECO:0000256" key="4">
    <source>
        <dbReference type="ARBA" id="ARBA00022723"/>
    </source>
</evidence>
<dbReference type="Proteomes" id="UP000231701">
    <property type="component" value="Chromosome"/>
</dbReference>
<feature type="transmembrane region" description="Helical" evidence="12">
    <location>
        <begin position="166"/>
        <end position="184"/>
    </location>
</feature>
<dbReference type="AlphaFoldDB" id="A0A2K8KYN7"/>
<evidence type="ECO:0000313" key="14">
    <source>
        <dbReference type="Proteomes" id="UP000231701"/>
    </source>
</evidence>
<feature type="transmembrane region" description="Helical" evidence="12">
    <location>
        <begin position="196"/>
        <end position="220"/>
    </location>
</feature>
<dbReference type="InterPro" id="IPR003780">
    <property type="entry name" value="COX15/CtaA_fam"/>
</dbReference>
<proteinExistence type="inferred from homology"/>
<keyword evidence="5 12" id="KW-1133">Transmembrane helix</keyword>
<keyword evidence="4" id="KW-0479">Metal-binding</keyword>
<dbReference type="KEGG" id="maes:Ga0123461_1674"/>
<evidence type="ECO:0000256" key="1">
    <source>
        <dbReference type="ARBA" id="ARBA00001970"/>
    </source>
</evidence>
<evidence type="ECO:0000256" key="11">
    <source>
        <dbReference type="ARBA" id="ARBA00048044"/>
    </source>
</evidence>
<evidence type="ECO:0000313" key="13">
    <source>
        <dbReference type="EMBL" id="ATX80087.1"/>
    </source>
</evidence>
<comment type="subcellular location">
    <subcellularLocation>
        <location evidence="2">Membrane</location>
        <topology evidence="2">Multi-pass membrane protein</topology>
    </subcellularLocation>
</comment>
<keyword evidence="7" id="KW-0408">Iron</keyword>
<keyword evidence="3 12" id="KW-0812">Transmembrane</keyword>
<protein>
    <submittedName>
        <fullName evidence="13">Cytochrome c oxidase assembly protein subunit 15</fullName>
    </submittedName>
</protein>
<dbReference type="Pfam" id="PF02628">
    <property type="entry name" value="COX15-CtaA"/>
    <property type="match status" value="1"/>
</dbReference>
<sequence length="347" mass="39097">MSTVDQVKYDRQIAYWLLFVCAAIFIMLVIGGATRLTHSGLSMMTWDPLMGWIPPMSESAWLESFKHYKLIPEFTELNPDMDLEGYKGIFMLEYIHRVWGRMIGIFFLLPFLYFLFAGKISKPLRPQLVIMFLLGGMQGVLGWYMVSSGFDQTHVSQYRLTAHLMAAFAIFAYILWVAAGLLFPKREPSLYDVRPLFKIVAGITLLIAITVAAGGFVAGLKAGFAYNTFPLMGGSFIPEGYGMLQPYYLNWFENIAAVQFNHRMLAETVLLLVIGTFLYSRRFELVGPAKLGMHLMLGMVVIQFCLGVATLLSVVQLHLGVAHQGGAMLLFAFTLFTLRMLQTTENK</sequence>
<keyword evidence="6" id="KW-0560">Oxidoreductase</keyword>
<evidence type="ECO:0000256" key="2">
    <source>
        <dbReference type="ARBA" id="ARBA00004141"/>
    </source>
</evidence>
<dbReference type="GO" id="GO:0016653">
    <property type="term" value="F:oxidoreductase activity, acting on NAD(P)H, heme protein as acceptor"/>
    <property type="evidence" value="ECO:0007669"/>
    <property type="project" value="TreeGrafter"/>
</dbReference>
<evidence type="ECO:0000256" key="12">
    <source>
        <dbReference type="SAM" id="Phobius"/>
    </source>
</evidence>